<dbReference type="AlphaFoldDB" id="A0A101XSA3"/>
<accession>A0A101XSA3</accession>
<dbReference type="InterPro" id="IPR015265">
    <property type="entry name" value="PuR_N"/>
</dbReference>
<dbReference type="PANTHER" id="PTHR43864:SF2">
    <property type="entry name" value="PUR OPERON REPRESSOR"/>
    <property type="match status" value="1"/>
</dbReference>
<comment type="caution">
    <text evidence="8">The sequence shown here is derived from an EMBL/GenBank/DDBJ whole genome shotgun (WGS) entry which is preliminary data.</text>
</comment>
<dbReference type="InterPro" id="IPR036390">
    <property type="entry name" value="WH_DNA-bd_sf"/>
</dbReference>
<evidence type="ECO:0000313" key="9">
    <source>
        <dbReference type="Proteomes" id="UP000053557"/>
    </source>
</evidence>
<evidence type="ECO:0000256" key="2">
    <source>
        <dbReference type="ARBA" id="ARBA00023015"/>
    </source>
</evidence>
<comment type="subunit">
    <text evidence="1">Homodimer.</text>
</comment>
<feature type="domain" description="Phosphoribosyltransferase" evidence="6">
    <location>
        <begin position="113"/>
        <end position="244"/>
    </location>
</feature>
<dbReference type="OrthoDB" id="4213751at2"/>
<keyword evidence="4" id="KW-0804">Transcription</keyword>
<name>A0A101XSA3_9BACL</name>
<sequence length="277" mass="30645">MRRSERIVRLTRELMNHPGQPLSLTDLADHYSVAKSSLSEDLAIIRTVMEHDREGLLRTQLGAAGGVVFEPSIPLTTAERFVVSLMERFHQGARMLPGGYLYIADVMADPVVVRTAGRMFGEMFRDKRPDVVLTVETNGIPLAVMTAQDLHVPYVVARRDHTWLEGPSVSTNYESGSDRRLHTMSLARRSIKQGARVVIVDDFMKAGGTIRGMTSLMEEFSADVVGIGVLLSTSEPQDKRVGTYTSLLVLDSVDAADGAIHMSRGNYFSRVEEEQHG</sequence>
<evidence type="ECO:0000259" key="7">
    <source>
        <dbReference type="Pfam" id="PF09182"/>
    </source>
</evidence>
<dbReference type="SUPFAM" id="SSF46785">
    <property type="entry name" value="Winged helix' DNA-binding domain"/>
    <property type="match status" value="1"/>
</dbReference>
<dbReference type="GO" id="GO:0045892">
    <property type="term" value="P:negative regulation of DNA-templated transcription"/>
    <property type="evidence" value="ECO:0007669"/>
    <property type="project" value="InterPro"/>
</dbReference>
<evidence type="ECO:0000256" key="3">
    <source>
        <dbReference type="ARBA" id="ARBA00023125"/>
    </source>
</evidence>
<evidence type="ECO:0000259" key="6">
    <source>
        <dbReference type="Pfam" id="PF00156"/>
    </source>
</evidence>
<dbReference type="InterPro" id="IPR010078">
    <property type="entry name" value="PurR_Bsub"/>
</dbReference>
<dbReference type="GO" id="GO:0045982">
    <property type="term" value="P:negative regulation of purine nucleobase metabolic process"/>
    <property type="evidence" value="ECO:0007669"/>
    <property type="project" value="InterPro"/>
</dbReference>
<dbReference type="GO" id="GO:0003677">
    <property type="term" value="F:DNA binding"/>
    <property type="evidence" value="ECO:0007669"/>
    <property type="project" value="UniProtKB-KW"/>
</dbReference>
<evidence type="ECO:0000313" key="8">
    <source>
        <dbReference type="EMBL" id="KUO96600.1"/>
    </source>
</evidence>
<dbReference type="InterPro" id="IPR036388">
    <property type="entry name" value="WH-like_DNA-bd_sf"/>
</dbReference>
<evidence type="ECO:0000256" key="1">
    <source>
        <dbReference type="ARBA" id="ARBA00011738"/>
    </source>
</evidence>
<evidence type="ECO:0000256" key="4">
    <source>
        <dbReference type="ARBA" id="ARBA00023163"/>
    </source>
</evidence>
<dbReference type="Proteomes" id="UP000053557">
    <property type="component" value="Unassembled WGS sequence"/>
</dbReference>
<dbReference type="Gene3D" id="3.40.50.2020">
    <property type="match status" value="1"/>
</dbReference>
<dbReference type="EMBL" id="LPVJ01000011">
    <property type="protein sequence ID" value="KUO96600.1"/>
    <property type="molecule type" value="Genomic_DNA"/>
</dbReference>
<feature type="domain" description="Bacterial purine repressor N-terminal" evidence="7">
    <location>
        <begin position="2"/>
        <end position="71"/>
    </location>
</feature>
<dbReference type="InterPro" id="IPR050118">
    <property type="entry name" value="Pur/Pyrimidine_PRTase"/>
</dbReference>
<keyword evidence="9" id="KW-1185">Reference proteome</keyword>
<proteinExistence type="inferred from homology"/>
<gene>
    <name evidence="8" type="ORF">ATW55_00525</name>
</gene>
<dbReference type="PANTHER" id="PTHR43864">
    <property type="entry name" value="HYPOXANTHINE/GUANINE PHOSPHORIBOSYLTRANSFERASE"/>
    <property type="match status" value="1"/>
</dbReference>
<dbReference type="NCBIfam" id="TIGR01743">
    <property type="entry name" value="purR_Bsub"/>
    <property type="match status" value="1"/>
</dbReference>
<dbReference type="SUPFAM" id="SSF53271">
    <property type="entry name" value="PRTase-like"/>
    <property type="match status" value="1"/>
</dbReference>
<protein>
    <submittedName>
        <fullName evidence="8">Uncharacterized protein</fullName>
    </submittedName>
</protein>
<dbReference type="RefSeq" id="WP_067713402.1">
    <property type="nucleotide sequence ID" value="NZ_LPVJ01000011.1"/>
</dbReference>
<evidence type="ECO:0000256" key="5">
    <source>
        <dbReference type="ARBA" id="ARBA00049656"/>
    </source>
</evidence>
<dbReference type="InterPro" id="IPR029057">
    <property type="entry name" value="PRTase-like"/>
</dbReference>
<dbReference type="Pfam" id="PF09182">
    <property type="entry name" value="PuR_N"/>
    <property type="match status" value="1"/>
</dbReference>
<keyword evidence="2" id="KW-0805">Transcription regulation</keyword>
<keyword evidence="3" id="KW-0238">DNA-binding</keyword>
<organism evidence="8 9">
    <name type="scientific">Ferroacidibacillus organovorans</name>
    <dbReference type="NCBI Taxonomy" id="1765683"/>
    <lineage>
        <taxon>Bacteria</taxon>
        <taxon>Bacillati</taxon>
        <taxon>Bacillota</taxon>
        <taxon>Bacilli</taxon>
        <taxon>Bacillales</taxon>
        <taxon>Alicyclobacillaceae</taxon>
        <taxon>Ferroacidibacillus</taxon>
    </lineage>
</organism>
<dbReference type="Pfam" id="PF00156">
    <property type="entry name" value="Pribosyltran"/>
    <property type="match status" value="1"/>
</dbReference>
<reference evidence="8 9" key="1">
    <citation type="submission" date="2015-12" db="EMBL/GenBank/DDBJ databases">
        <title>Draft genome sequence of Acidibacillus ferrooxidans ITV001, isolated from a chalcopyrite acid mine drainage site in Brazil.</title>
        <authorList>
            <person name="Dall'Agnol H."/>
            <person name="Nancucheo I."/>
            <person name="Johnson B."/>
            <person name="Oliveira R."/>
            <person name="Leite L."/>
            <person name="Pylro V."/>
            <person name="Nunes G.L."/>
            <person name="Tzotzos G."/>
            <person name="Fernandes G.R."/>
            <person name="Dutra J."/>
            <person name="Orellana S.C."/>
            <person name="Oliveira G."/>
        </authorList>
    </citation>
    <scope>NUCLEOTIDE SEQUENCE [LARGE SCALE GENOMIC DNA]</scope>
    <source>
        <strain evidence="9">ITV01</strain>
    </source>
</reference>
<dbReference type="Gene3D" id="1.10.10.10">
    <property type="entry name" value="Winged helix-like DNA-binding domain superfamily/Winged helix DNA-binding domain"/>
    <property type="match status" value="1"/>
</dbReference>
<comment type="similarity">
    <text evidence="5">Belongs to the purine/pyrimidine phosphoribosyltransferase family. PurR subfamily.</text>
</comment>
<dbReference type="InterPro" id="IPR000836">
    <property type="entry name" value="PRTase_dom"/>
</dbReference>
<dbReference type="CDD" id="cd06223">
    <property type="entry name" value="PRTases_typeI"/>
    <property type="match status" value="1"/>
</dbReference>